<dbReference type="OrthoDB" id="3358418at2759"/>
<dbReference type="STRING" id="745531.A0A0C3RY85"/>
<keyword evidence="3" id="KW-1185">Reference proteome</keyword>
<protein>
    <submittedName>
        <fullName evidence="2">Uncharacterized protein</fullName>
    </submittedName>
</protein>
<dbReference type="AlphaFoldDB" id="A0A0C3RY85"/>
<feature type="region of interest" description="Disordered" evidence="1">
    <location>
        <begin position="1"/>
        <end position="20"/>
    </location>
</feature>
<dbReference type="EMBL" id="KN840505">
    <property type="protein sequence ID" value="KIP07021.1"/>
    <property type="molecule type" value="Genomic_DNA"/>
</dbReference>
<gene>
    <name evidence="2" type="ORF">PHLGIDRAFT_71704</name>
</gene>
<evidence type="ECO:0000256" key="1">
    <source>
        <dbReference type="SAM" id="MobiDB-lite"/>
    </source>
</evidence>
<feature type="compositionally biased region" description="Basic residues" evidence="1">
    <location>
        <begin position="106"/>
        <end position="120"/>
    </location>
</feature>
<evidence type="ECO:0000313" key="2">
    <source>
        <dbReference type="EMBL" id="KIP07021.1"/>
    </source>
</evidence>
<name>A0A0C3RY85_PHLG1</name>
<feature type="region of interest" description="Disordered" evidence="1">
    <location>
        <begin position="97"/>
        <end position="120"/>
    </location>
</feature>
<organism evidence="2 3">
    <name type="scientific">Phlebiopsis gigantea (strain 11061_1 CR5-6)</name>
    <name type="common">White-rot fungus</name>
    <name type="synonym">Peniophora gigantea</name>
    <dbReference type="NCBI Taxonomy" id="745531"/>
    <lineage>
        <taxon>Eukaryota</taxon>
        <taxon>Fungi</taxon>
        <taxon>Dikarya</taxon>
        <taxon>Basidiomycota</taxon>
        <taxon>Agaricomycotina</taxon>
        <taxon>Agaricomycetes</taxon>
        <taxon>Polyporales</taxon>
        <taxon>Phanerochaetaceae</taxon>
        <taxon>Phlebiopsis</taxon>
    </lineage>
</organism>
<sequence>MGITQKDPLPESHEEDVELSPDSPVRFVWDSTLMRSAHNAAMKHRILADLLEKRHTMYSSVQGDFTREKLESQFDQAFKTLRERWKKQVDENRAKYQKFRDDKKAQKSRRRERKKAKLKRRIERRKKLDGAFAHPTFDLALLNECMSSEESCDDETQATLNASRSSEVIQIRGLPWRSSRLRSFYEILDEDELPEVFEVNGELITKPRRTVPRKERYIGPPKDVYEMPPKGLAGWMVSRRWMKHQLRDRPDLQATVKDLLVEHPELDWNALRALGDDSEEEPECAIPQHPLASSPYVPQPNVGYSTMSSSLAHALVPM</sequence>
<dbReference type="Proteomes" id="UP000053257">
    <property type="component" value="Unassembled WGS sequence"/>
</dbReference>
<evidence type="ECO:0000313" key="3">
    <source>
        <dbReference type="Proteomes" id="UP000053257"/>
    </source>
</evidence>
<reference evidence="2 3" key="1">
    <citation type="journal article" date="2014" name="PLoS Genet.">
        <title>Analysis of the Phlebiopsis gigantea genome, transcriptome and secretome provides insight into its pioneer colonization strategies of wood.</title>
        <authorList>
            <person name="Hori C."/>
            <person name="Ishida T."/>
            <person name="Igarashi K."/>
            <person name="Samejima M."/>
            <person name="Suzuki H."/>
            <person name="Master E."/>
            <person name="Ferreira P."/>
            <person name="Ruiz-Duenas F.J."/>
            <person name="Held B."/>
            <person name="Canessa P."/>
            <person name="Larrondo L.F."/>
            <person name="Schmoll M."/>
            <person name="Druzhinina I.S."/>
            <person name="Kubicek C.P."/>
            <person name="Gaskell J.A."/>
            <person name="Kersten P."/>
            <person name="St John F."/>
            <person name="Glasner J."/>
            <person name="Sabat G."/>
            <person name="Splinter BonDurant S."/>
            <person name="Syed K."/>
            <person name="Yadav J."/>
            <person name="Mgbeahuruike A.C."/>
            <person name="Kovalchuk A."/>
            <person name="Asiegbu F.O."/>
            <person name="Lackner G."/>
            <person name="Hoffmeister D."/>
            <person name="Rencoret J."/>
            <person name="Gutierrez A."/>
            <person name="Sun H."/>
            <person name="Lindquist E."/>
            <person name="Barry K."/>
            <person name="Riley R."/>
            <person name="Grigoriev I.V."/>
            <person name="Henrissat B."/>
            <person name="Kues U."/>
            <person name="Berka R.M."/>
            <person name="Martinez A.T."/>
            <person name="Covert S.F."/>
            <person name="Blanchette R.A."/>
            <person name="Cullen D."/>
        </authorList>
    </citation>
    <scope>NUCLEOTIDE SEQUENCE [LARGE SCALE GENOMIC DNA]</scope>
    <source>
        <strain evidence="2 3">11061_1 CR5-6</strain>
    </source>
</reference>
<accession>A0A0C3RY85</accession>
<proteinExistence type="predicted"/>
<dbReference type="HOGENOM" id="CLU_071123_0_0_1"/>